<gene>
    <name evidence="2" type="ORF">DXB93_06870</name>
</gene>
<dbReference type="Pfam" id="PF01863">
    <property type="entry name" value="YgjP-like"/>
    <property type="match status" value="1"/>
</dbReference>
<dbReference type="AlphaFoldDB" id="A0A3E3EDZ1"/>
<dbReference type="Proteomes" id="UP000261032">
    <property type="component" value="Unassembled WGS sequence"/>
</dbReference>
<comment type="caution">
    <text evidence="2">The sequence shown here is derived from an EMBL/GenBank/DDBJ whole genome shotgun (WGS) entry which is preliminary data.</text>
</comment>
<dbReference type="Gene3D" id="3.30.2010.10">
    <property type="entry name" value="Metalloproteases ('zincins'), catalytic domain"/>
    <property type="match status" value="1"/>
</dbReference>
<dbReference type="PANTHER" id="PTHR30399">
    <property type="entry name" value="UNCHARACTERIZED PROTEIN YGJP"/>
    <property type="match status" value="1"/>
</dbReference>
<dbReference type="RefSeq" id="WP_117581085.1">
    <property type="nucleotide sequence ID" value="NZ_JAHOLN010000007.1"/>
</dbReference>
<evidence type="ECO:0000259" key="1">
    <source>
        <dbReference type="Pfam" id="PF01863"/>
    </source>
</evidence>
<protein>
    <submittedName>
        <fullName evidence="2">DUF45 domain-containing protein</fullName>
    </submittedName>
</protein>
<dbReference type="InterPro" id="IPR053136">
    <property type="entry name" value="UTP_pyrophosphatase-like"/>
</dbReference>
<accession>A0A3E3EDZ1</accession>
<evidence type="ECO:0000313" key="3">
    <source>
        <dbReference type="Proteomes" id="UP000261032"/>
    </source>
</evidence>
<evidence type="ECO:0000313" key="2">
    <source>
        <dbReference type="EMBL" id="RGD86115.1"/>
    </source>
</evidence>
<dbReference type="InterPro" id="IPR002725">
    <property type="entry name" value="YgjP-like_metallopeptidase"/>
</dbReference>
<sequence length="221" mass="26574">MEIRQIELDGQIIEYQLNFKPIKRCYLKIVSGKVVVNSSSAFSITAIEKLICDNQQVVLKQIKNYLPKYQYINNGYVYIFNQRYQIVVRDLNQRKVAFHENKLFVYHHQVQETIERELKQILNKYLEFKIKEYLKSNFSLNMPVIQIKKLKARWGACFSNQNKVCFNLVLVHLEKELIDYVIVHELCHFIQPNHSKLFYQEVQKRLPDYKEREKKLKEIGI</sequence>
<name>A0A3E3EDZ1_9FIRM</name>
<dbReference type="PANTHER" id="PTHR30399:SF1">
    <property type="entry name" value="UTP PYROPHOSPHATASE"/>
    <property type="match status" value="1"/>
</dbReference>
<organism evidence="2 3">
    <name type="scientific">Thomasclavelia ramosa</name>
    <dbReference type="NCBI Taxonomy" id="1547"/>
    <lineage>
        <taxon>Bacteria</taxon>
        <taxon>Bacillati</taxon>
        <taxon>Bacillota</taxon>
        <taxon>Erysipelotrichia</taxon>
        <taxon>Erysipelotrichales</taxon>
        <taxon>Coprobacillaceae</taxon>
        <taxon>Thomasclavelia</taxon>
    </lineage>
</organism>
<feature type="domain" description="YgjP-like metallopeptidase" evidence="1">
    <location>
        <begin position="23"/>
        <end position="218"/>
    </location>
</feature>
<reference evidence="2 3" key="1">
    <citation type="submission" date="2018-08" db="EMBL/GenBank/DDBJ databases">
        <title>A genome reference for cultivated species of the human gut microbiota.</title>
        <authorList>
            <person name="Zou Y."/>
            <person name="Xue W."/>
            <person name="Luo G."/>
        </authorList>
    </citation>
    <scope>NUCLEOTIDE SEQUENCE [LARGE SCALE GENOMIC DNA]</scope>
    <source>
        <strain evidence="2 3">OM06-4</strain>
    </source>
</reference>
<proteinExistence type="predicted"/>
<dbReference type="EMBL" id="QUSL01000008">
    <property type="protein sequence ID" value="RGD86115.1"/>
    <property type="molecule type" value="Genomic_DNA"/>
</dbReference>
<dbReference type="CDD" id="cd07344">
    <property type="entry name" value="M48_yhfN_like"/>
    <property type="match status" value="1"/>
</dbReference>